<dbReference type="InterPro" id="IPR046960">
    <property type="entry name" value="PPR_At4g14850-like_plant"/>
</dbReference>
<dbReference type="PANTHER" id="PTHR47926:SF456">
    <property type="entry name" value="PENTATRICOPEPTIDE REPEAT-CONTAINING PROTEIN ELI1, CHLOROPLASTIC"/>
    <property type="match status" value="1"/>
</dbReference>
<accession>A0A7N2M0U3</accession>
<keyword evidence="1" id="KW-0677">Repeat</keyword>
<dbReference type="EnsemblPlants" id="QL06p040026:mrna">
    <property type="protein sequence ID" value="QL06p040026:mrna:CDS:1"/>
    <property type="gene ID" value="QL06p040026"/>
</dbReference>
<dbReference type="GO" id="GO:0009451">
    <property type="term" value="P:RNA modification"/>
    <property type="evidence" value="ECO:0007669"/>
    <property type="project" value="InterPro"/>
</dbReference>
<dbReference type="InterPro" id="IPR002885">
    <property type="entry name" value="PPR_rpt"/>
</dbReference>
<dbReference type="EMBL" id="LRBV02000006">
    <property type="status" value="NOT_ANNOTATED_CDS"/>
    <property type="molecule type" value="Genomic_DNA"/>
</dbReference>
<evidence type="ECO:0000256" key="2">
    <source>
        <dbReference type="PROSITE-ProRule" id="PRU00708"/>
    </source>
</evidence>
<evidence type="ECO:0000313" key="3">
    <source>
        <dbReference type="EnsemblPlants" id="QL06p040026:mrna:CDS:1"/>
    </source>
</evidence>
<evidence type="ECO:0008006" key="5">
    <source>
        <dbReference type="Google" id="ProtNLM"/>
    </source>
</evidence>
<dbReference type="GO" id="GO:0003723">
    <property type="term" value="F:RNA binding"/>
    <property type="evidence" value="ECO:0007669"/>
    <property type="project" value="InterPro"/>
</dbReference>
<reference evidence="3" key="2">
    <citation type="submission" date="2021-01" db="UniProtKB">
        <authorList>
            <consortium name="EnsemblPlants"/>
        </authorList>
    </citation>
    <scope>IDENTIFICATION</scope>
</reference>
<dbReference type="InterPro" id="IPR011990">
    <property type="entry name" value="TPR-like_helical_dom_sf"/>
</dbReference>
<evidence type="ECO:0000313" key="4">
    <source>
        <dbReference type="Proteomes" id="UP000594261"/>
    </source>
</evidence>
<sequence>MFMQEGGDVMSAQQLFDTMPEKSLVSLTAMITCSAKYGELGKARVLFEEMEERDVVCWNVMIDGCAQEWDAK</sequence>
<proteinExistence type="predicted"/>
<organism evidence="3 4">
    <name type="scientific">Quercus lobata</name>
    <name type="common">Valley oak</name>
    <dbReference type="NCBI Taxonomy" id="97700"/>
    <lineage>
        <taxon>Eukaryota</taxon>
        <taxon>Viridiplantae</taxon>
        <taxon>Streptophyta</taxon>
        <taxon>Embryophyta</taxon>
        <taxon>Tracheophyta</taxon>
        <taxon>Spermatophyta</taxon>
        <taxon>Magnoliopsida</taxon>
        <taxon>eudicotyledons</taxon>
        <taxon>Gunneridae</taxon>
        <taxon>Pentapetalae</taxon>
        <taxon>rosids</taxon>
        <taxon>fabids</taxon>
        <taxon>Fagales</taxon>
        <taxon>Fagaceae</taxon>
        <taxon>Quercus</taxon>
    </lineage>
</organism>
<protein>
    <recommendedName>
        <fullName evidence="5">Pentatricopeptide repeat-containing protein</fullName>
    </recommendedName>
</protein>
<dbReference type="PROSITE" id="PS51375">
    <property type="entry name" value="PPR"/>
    <property type="match status" value="1"/>
</dbReference>
<reference evidence="3 4" key="1">
    <citation type="journal article" date="2016" name="G3 (Bethesda)">
        <title>First Draft Assembly and Annotation of the Genome of a California Endemic Oak Quercus lobata Nee (Fagaceae).</title>
        <authorList>
            <person name="Sork V.L."/>
            <person name="Fitz-Gibbon S.T."/>
            <person name="Puiu D."/>
            <person name="Crepeau M."/>
            <person name="Gugger P.F."/>
            <person name="Sherman R."/>
            <person name="Stevens K."/>
            <person name="Langley C.H."/>
            <person name="Pellegrini M."/>
            <person name="Salzberg S.L."/>
        </authorList>
    </citation>
    <scope>NUCLEOTIDE SEQUENCE [LARGE SCALE GENOMIC DNA]</scope>
    <source>
        <strain evidence="3 4">cv. SW786</strain>
    </source>
</reference>
<evidence type="ECO:0000256" key="1">
    <source>
        <dbReference type="ARBA" id="ARBA00022737"/>
    </source>
</evidence>
<name>A0A7N2M0U3_QUELO</name>
<dbReference type="Pfam" id="PF01535">
    <property type="entry name" value="PPR"/>
    <property type="match status" value="2"/>
</dbReference>
<feature type="repeat" description="PPR" evidence="2">
    <location>
        <begin position="23"/>
        <end position="57"/>
    </location>
</feature>
<dbReference type="NCBIfam" id="TIGR00756">
    <property type="entry name" value="PPR"/>
    <property type="match status" value="1"/>
</dbReference>
<dbReference type="PANTHER" id="PTHR47926">
    <property type="entry name" value="PENTATRICOPEPTIDE REPEAT-CONTAINING PROTEIN"/>
    <property type="match status" value="1"/>
</dbReference>
<dbReference type="OMA" id="CCEDVRM"/>
<dbReference type="Gene3D" id="1.25.40.10">
    <property type="entry name" value="Tetratricopeptide repeat domain"/>
    <property type="match status" value="1"/>
</dbReference>
<dbReference type="Proteomes" id="UP000594261">
    <property type="component" value="Chromosome 6"/>
</dbReference>
<dbReference type="InParanoid" id="A0A7N2M0U3"/>
<dbReference type="AlphaFoldDB" id="A0A7N2M0U3"/>
<dbReference type="Gramene" id="QL06p040026:mrna">
    <property type="protein sequence ID" value="QL06p040026:mrna:CDS:1"/>
    <property type="gene ID" value="QL06p040026"/>
</dbReference>
<keyword evidence="4" id="KW-1185">Reference proteome</keyword>